<dbReference type="Pfam" id="PF10697">
    <property type="entry name" value="DUF2502"/>
    <property type="match status" value="1"/>
</dbReference>
<dbReference type="STRING" id="281362.AT959_01040"/>
<protein>
    <recommendedName>
        <fullName evidence="5">DUF2502 domain-containing protein</fullName>
    </recommendedName>
</protein>
<feature type="chain" id="PRO_5007459843" description="DUF2502 domain-containing protein" evidence="2">
    <location>
        <begin position="20"/>
        <end position="99"/>
    </location>
</feature>
<keyword evidence="2" id="KW-0732">Signal</keyword>
<accession>A0A133XN03</accession>
<gene>
    <name evidence="3" type="ORF">AT959_01040</name>
</gene>
<evidence type="ECO:0000256" key="2">
    <source>
        <dbReference type="SAM" id="SignalP"/>
    </source>
</evidence>
<evidence type="ECO:0000256" key="1">
    <source>
        <dbReference type="SAM" id="MobiDB-lite"/>
    </source>
</evidence>
<dbReference type="AlphaFoldDB" id="A0A133XN03"/>
<dbReference type="EMBL" id="LODL01000005">
    <property type="protein sequence ID" value="KXB32318.1"/>
    <property type="molecule type" value="Genomic_DNA"/>
</dbReference>
<evidence type="ECO:0008006" key="5">
    <source>
        <dbReference type="Google" id="ProtNLM"/>
    </source>
</evidence>
<feature type="region of interest" description="Disordered" evidence="1">
    <location>
        <begin position="66"/>
        <end position="99"/>
    </location>
</feature>
<dbReference type="Proteomes" id="UP000070186">
    <property type="component" value="Unassembled WGS sequence"/>
</dbReference>
<evidence type="ECO:0000313" key="4">
    <source>
        <dbReference type="Proteomes" id="UP000070186"/>
    </source>
</evidence>
<comment type="caution">
    <text evidence="3">The sequence shown here is derived from an EMBL/GenBank/DDBJ whole genome shotgun (WGS) entry which is preliminary data.</text>
</comment>
<proteinExistence type="predicted"/>
<sequence length="99" mass="10681">MKKFILAAAIAAAPLLASASDVNVNLGNVRIQAPGVTITFGSRDNRGYYWDGYDYRDPGYWKQHNGPRGEKYYTGRGNNGVPHQGGGHCPPGQAKKGNC</sequence>
<reference evidence="3 4" key="1">
    <citation type="submission" date="2015-12" db="EMBL/GenBank/DDBJ databases">
        <title>Nitrous oxide reduction kinetics distinguish bacteria harboring typical versus atypical NosZ.</title>
        <authorList>
            <person name="Yoon S."/>
            <person name="Nissen S."/>
            <person name="Park D."/>
            <person name="Sanford R.A."/>
            <person name="Loeffler F.E."/>
        </authorList>
    </citation>
    <scope>NUCLEOTIDE SEQUENCE [LARGE SCALE GENOMIC DNA]</scope>
    <source>
        <strain evidence="3 4">ATCC BAA-841</strain>
    </source>
</reference>
<dbReference type="RefSeq" id="WP_066879644.1">
    <property type="nucleotide sequence ID" value="NZ_LODL01000005.1"/>
</dbReference>
<organism evidence="3 4">
    <name type="scientific">Dechloromonas denitrificans</name>
    <dbReference type="NCBI Taxonomy" id="281362"/>
    <lineage>
        <taxon>Bacteria</taxon>
        <taxon>Pseudomonadati</taxon>
        <taxon>Pseudomonadota</taxon>
        <taxon>Betaproteobacteria</taxon>
        <taxon>Rhodocyclales</taxon>
        <taxon>Azonexaceae</taxon>
        <taxon>Dechloromonas</taxon>
    </lineage>
</organism>
<dbReference type="InterPro" id="IPR019638">
    <property type="entry name" value="DUF2502"/>
</dbReference>
<feature type="signal peptide" evidence="2">
    <location>
        <begin position="1"/>
        <end position="19"/>
    </location>
</feature>
<name>A0A133XN03_9RHOO</name>
<keyword evidence="4" id="KW-1185">Reference proteome</keyword>
<evidence type="ECO:0000313" key="3">
    <source>
        <dbReference type="EMBL" id="KXB32318.1"/>
    </source>
</evidence>